<comment type="caution">
    <text evidence="1">The sequence shown here is derived from an EMBL/GenBank/DDBJ whole genome shotgun (WGS) entry which is preliminary data.</text>
</comment>
<name>F3U9B5_STRSA</name>
<accession>F3U9B5</accession>
<organism evidence="1 2">
    <name type="scientific">Streptococcus sanguinis SK1056</name>
    <dbReference type="NCBI Taxonomy" id="888820"/>
    <lineage>
        <taxon>Bacteria</taxon>
        <taxon>Bacillati</taxon>
        <taxon>Bacillota</taxon>
        <taxon>Bacilli</taxon>
        <taxon>Lactobacillales</taxon>
        <taxon>Streptococcaceae</taxon>
        <taxon>Streptococcus</taxon>
    </lineage>
</organism>
<dbReference type="Proteomes" id="UP000004171">
    <property type="component" value="Unassembled WGS sequence"/>
</dbReference>
<gene>
    <name evidence="1" type="ORF">HMPREF9393_0218</name>
</gene>
<evidence type="ECO:0000313" key="1">
    <source>
        <dbReference type="EMBL" id="EGJ40220.1"/>
    </source>
</evidence>
<dbReference type="HOGENOM" id="CLU_204715_0_0_9"/>
<proteinExistence type="predicted"/>
<reference evidence="1 2" key="1">
    <citation type="submission" date="2011-03" db="EMBL/GenBank/DDBJ databases">
        <authorList>
            <person name="Muzny D."/>
            <person name="Qin X."/>
            <person name="Deng J."/>
            <person name="Jiang H."/>
            <person name="Liu Y."/>
            <person name="Qu J."/>
            <person name="Song X.-Z."/>
            <person name="Zhang L."/>
            <person name="Thornton R."/>
            <person name="Coyle M."/>
            <person name="Francisco L."/>
            <person name="Jackson L."/>
            <person name="Javaid M."/>
            <person name="Korchina V."/>
            <person name="Kovar C."/>
            <person name="Mata R."/>
            <person name="Mathew T."/>
            <person name="Ngo R."/>
            <person name="Nguyen L."/>
            <person name="Nguyen N."/>
            <person name="Okwuonu G."/>
            <person name="Ongeri F."/>
            <person name="Pham C."/>
            <person name="Simmons D."/>
            <person name="Wilczek-Boney K."/>
            <person name="Hale W."/>
            <person name="Jakkamsetti A."/>
            <person name="Pham P."/>
            <person name="Ruth R."/>
            <person name="San Lucas F."/>
            <person name="Warren J."/>
            <person name="Zhang J."/>
            <person name="Zhao Z."/>
            <person name="Zhou C."/>
            <person name="Zhu D."/>
            <person name="Lee S."/>
            <person name="Bess C."/>
            <person name="Blankenburg K."/>
            <person name="Forbes L."/>
            <person name="Fu Q."/>
            <person name="Gubbala S."/>
            <person name="Hirani K."/>
            <person name="Jayaseelan J.C."/>
            <person name="Lara F."/>
            <person name="Munidasa M."/>
            <person name="Palculict T."/>
            <person name="Patil S."/>
            <person name="Pu L.-L."/>
            <person name="Saada N."/>
            <person name="Tang L."/>
            <person name="Weissenberger G."/>
            <person name="Zhu Y."/>
            <person name="Hemphill L."/>
            <person name="Shang Y."/>
            <person name="Youmans B."/>
            <person name="Ayvaz T."/>
            <person name="Ross M."/>
            <person name="Santibanez J."/>
            <person name="Aqrawi P."/>
            <person name="Gross S."/>
            <person name="Joshi V."/>
            <person name="Fowler G."/>
            <person name="Nazareth L."/>
            <person name="Reid J."/>
            <person name="Worley K."/>
            <person name="Petrosino J."/>
            <person name="Highlander S."/>
            <person name="Gibbs R."/>
        </authorList>
    </citation>
    <scope>NUCLEOTIDE SEQUENCE [LARGE SCALE GENOMIC DNA]</scope>
    <source>
        <strain evidence="1 2">SK1056</strain>
    </source>
</reference>
<protein>
    <submittedName>
        <fullName evidence="1">Uncharacterized protein</fullName>
    </submittedName>
</protein>
<dbReference type="EMBL" id="AFFL01000001">
    <property type="protein sequence ID" value="EGJ40220.1"/>
    <property type="molecule type" value="Genomic_DNA"/>
</dbReference>
<evidence type="ECO:0000313" key="2">
    <source>
        <dbReference type="Proteomes" id="UP000004171"/>
    </source>
</evidence>
<dbReference type="AlphaFoldDB" id="F3U9B5"/>
<sequence length="68" mass="8220">MSFFSYPFFPAILAWLRFVPPQPRVFKVRFYLAFFYFEMNYLSSESYTSKKMKSLAKPEVKGYTEYSI</sequence>